<dbReference type="Gene3D" id="1.25.40.20">
    <property type="entry name" value="Ankyrin repeat-containing domain"/>
    <property type="match status" value="1"/>
</dbReference>
<dbReference type="EMBL" id="JARBDR010000813">
    <property type="protein sequence ID" value="KAJ8305366.1"/>
    <property type="molecule type" value="Genomic_DNA"/>
</dbReference>
<dbReference type="SUPFAM" id="SSF48403">
    <property type="entry name" value="Ankyrin repeat"/>
    <property type="match status" value="1"/>
</dbReference>
<protein>
    <submittedName>
        <fullName evidence="1">Uncharacterized protein</fullName>
    </submittedName>
</protein>
<sequence>MNTLHYSSIYDMRDVAEMIMNKTPDVVKVRDSFGFTPLDYAYALGKTYLMNLFVSKNNVGISPSKELLFESFGWLRRLLETNEEKEKNTNFPDYTQTVPIDKGLCLEGMLLRSDDHAAAMFIESSRYMLEIRMNENAHAYGKLIHLSVRFGCLNSLCALLKLLNQDVLQKILTMTYENMIPIAWAVKMASLNCLRSILDFDKDKISSFWRAPITEENLLHVAVKTGHLETVKLIDKWTEGLLRTEPDQSGLTPIACACALGFHYLLSSLCGEEIKVDSHSQHHGRNLEFTCVECLLDLGIGWSKNLQNNTFWTNESVFLGITRPVKRVRSSRGIAKVREFQFHGKSLWINDGDRKTDWLKCLRGKRVGKSFKKYIEKTRHVHAMIPMLEWCRFNLENSFIAAFMFSMGYSSDRFSVMQLIFSLQQQRSTTCPALKMLRLRLQANQMLSMEDLDTDKAISFFEIAAASGDKAFFDSNTERFNALSSSINETLTNDNKRLSLSEIAYGFGHYEVGKYLDDELTRFGIHGIHRNLHDMRAILPQKVLWALRFELPGDDSWQIEKEIVKRSCRLTKADIWLTTTYPSKVVQDIEQDVVSEALIPVKCANKKFNPDVDGFGKQSCFIGQSNIWIRCLVASSMVYGHTYEILKMDETKYMAVTSIRIACIPAGTGDHAKTVIEQNGTYIESIGLHVAQDSVVLQNDSSQYTRFTEARLRDSIQHQAIPQIQQMLIGFKINQIEFWKTHSLPLIKIFDTPLTLKNVKYVIIFLKVDNS</sequence>
<dbReference type="InterPro" id="IPR036770">
    <property type="entry name" value="Ankyrin_rpt-contain_sf"/>
</dbReference>
<accession>A0ABQ9EN98</accession>
<name>A0ABQ9EN98_TEGGR</name>
<evidence type="ECO:0000313" key="2">
    <source>
        <dbReference type="Proteomes" id="UP001217089"/>
    </source>
</evidence>
<proteinExistence type="predicted"/>
<comment type="caution">
    <text evidence="1">The sequence shown here is derived from an EMBL/GenBank/DDBJ whole genome shotgun (WGS) entry which is preliminary data.</text>
</comment>
<keyword evidence="2" id="KW-1185">Reference proteome</keyword>
<gene>
    <name evidence="1" type="ORF">KUTeg_015911</name>
</gene>
<reference evidence="1 2" key="1">
    <citation type="submission" date="2022-12" db="EMBL/GenBank/DDBJ databases">
        <title>Chromosome-level genome of Tegillarca granosa.</title>
        <authorList>
            <person name="Kim J."/>
        </authorList>
    </citation>
    <scope>NUCLEOTIDE SEQUENCE [LARGE SCALE GENOMIC DNA]</scope>
    <source>
        <strain evidence="1">Teg-2019</strain>
        <tissue evidence="1">Adductor muscle</tissue>
    </source>
</reference>
<dbReference type="Proteomes" id="UP001217089">
    <property type="component" value="Unassembled WGS sequence"/>
</dbReference>
<evidence type="ECO:0000313" key="1">
    <source>
        <dbReference type="EMBL" id="KAJ8305366.1"/>
    </source>
</evidence>
<organism evidence="1 2">
    <name type="scientific">Tegillarca granosa</name>
    <name type="common">Malaysian cockle</name>
    <name type="synonym">Anadara granosa</name>
    <dbReference type="NCBI Taxonomy" id="220873"/>
    <lineage>
        <taxon>Eukaryota</taxon>
        <taxon>Metazoa</taxon>
        <taxon>Spiralia</taxon>
        <taxon>Lophotrochozoa</taxon>
        <taxon>Mollusca</taxon>
        <taxon>Bivalvia</taxon>
        <taxon>Autobranchia</taxon>
        <taxon>Pteriomorphia</taxon>
        <taxon>Arcoida</taxon>
        <taxon>Arcoidea</taxon>
        <taxon>Arcidae</taxon>
        <taxon>Tegillarca</taxon>
    </lineage>
</organism>